<keyword evidence="2" id="KW-0813">Transport</keyword>
<evidence type="ECO:0000256" key="3">
    <source>
        <dbReference type="SAM" id="SignalP"/>
    </source>
</evidence>
<accession>A0A075UT65</accession>
<protein>
    <submittedName>
        <fullName evidence="4">ABC transporter substrate-binding protein</fullName>
    </submittedName>
</protein>
<dbReference type="PROSITE" id="PS51257">
    <property type="entry name" value="PROKAR_LIPOPROTEIN"/>
    <property type="match status" value="1"/>
</dbReference>
<feature type="signal peptide" evidence="3">
    <location>
        <begin position="1"/>
        <end position="22"/>
    </location>
</feature>
<dbReference type="SUPFAM" id="SSF53850">
    <property type="entry name" value="Periplasmic binding protein-like II"/>
    <property type="match status" value="1"/>
</dbReference>
<dbReference type="InterPro" id="IPR050490">
    <property type="entry name" value="Bact_solute-bd_prot1"/>
</dbReference>
<proteinExistence type="inferred from homology"/>
<dbReference type="KEGG" id="aja:AJAP_13675"/>
<dbReference type="eggNOG" id="COG1653">
    <property type="taxonomic scope" value="Bacteria"/>
</dbReference>
<evidence type="ECO:0000313" key="5">
    <source>
        <dbReference type="Proteomes" id="UP000028492"/>
    </source>
</evidence>
<dbReference type="Pfam" id="PF01547">
    <property type="entry name" value="SBP_bac_1"/>
    <property type="match status" value="1"/>
</dbReference>
<dbReference type="InterPro" id="IPR006059">
    <property type="entry name" value="SBP"/>
</dbReference>
<dbReference type="EMBL" id="CP008953">
    <property type="protein sequence ID" value="AIG75616.1"/>
    <property type="molecule type" value="Genomic_DNA"/>
</dbReference>
<feature type="chain" id="PRO_5001710081" evidence="3">
    <location>
        <begin position="23"/>
        <end position="429"/>
    </location>
</feature>
<dbReference type="RefSeq" id="WP_038511307.1">
    <property type="nucleotide sequence ID" value="NZ_CP008953.1"/>
</dbReference>
<dbReference type="STRING" id="208439.AJAP_13675"/>
<dbReference type="AlphaFoldDB" id="A0A075UT65"/>
<evidence type="ECO:0000256" key="2">
    <source>
        <dbReference type="ARBA" id="ARBA00022448"/>
    </source>
</evidence>
<comment type="similarity">
    <text evidence="1">Belongs to the bacterial solute-binding protein 1 family.</text>
</comment>
<dbReference type="HOGENOM" id="CLU_027068_0_0_11"/>
<sequence length="429" mass="46483">MKRLIAVLTALSLVAGGCSASAEDEPVVVLASWTGGEETAFRQVLDAFKADTGIGYLYEGTRAVDQVLASDVQRGTPPDVAVLPNAGVLAKYRKSGDLLPLDDDLSAAVTRSFSSQWVTLQKIGTEKLYAVAVKADLKSLIWYDPARMTGIRPTTFAALREYSAGLTAAGGTPWCVGMGAPPTSGWPGTDWIEDILLHSAGPEKYRQWASGGLPWTSPEVKQAWLDWGSVLEPTAIRGGTAAALLTDFGDAGKAMFTDPPGCALEHQASFIMSRYQNFKRPDGTFPKPGTDFDFLSFPGRDVSEVAADLAGMFQDTPQARKLMEFLASEKAQRIWPSIPRANAFSANRKLGLDVYPDQVSRRVADTITSASALCFDASDLMPATMTGAFHRAVLEYLSNRDRLDILLKQLDDVRESIQQGEWFEIPCGQ</sequence>
<name>A0A075UT65_9PSEU</name>
<organism evidence="4 5">
    <name type="scientific">Amycolatopsis japonica</name>
    <dbReference type="NCBI Taxonomy" id="208439"/>
    <lineage>
        <taxon>Bacteria</taxon>
        <taxon>Bacillati</taxon>
        <taxon>Actinomycetota</taxon>
        <taxon>Actinomycetes</taxon>
        <taxon>Pseudonocardiales</taxon>
        <taxon>Pseudonocardiaceae</taxon>
        <taxon>Amycolatopsis</taxon>
        <taxon>Amycolatopsis japonica group</taxon>
    </lineage>
</organism>
<evidence type="ECO:0000256" key="1">
    <source>
        <dbReference type="ARBA" id="ARBA00008520"/>
    </source>
</evidence>
<dbReference type="PANTHER" id="PTHR43649">
    <property type="entry name" value="ARABINOSE-BINDING PROTEIN-RELATED"/>
    <property type="match status" value="1"/>
</dbReference>
<dbReference type="Gene3D" id="3.40.190.10">
    <property type="entry name" value="Periplasmic binding protein-like II"/>
    <property type="match status" value="2"/>
</dbReference>
<evidence type="ECO:0000313" key="4">
    <source>
        <dbReference type="EMBL" id="AIG75616.1"/>
    </source>
</evidence>
<gene>
    <name evidence="4" type="ORF">AJAP_13675</name>
</gene>
<dbReference type="PANTHER" id="PTHR43649:SF29">
    <property type="entry name" value="OSMOPROTECTIVE COMPOUNDS-BINDING PROTEIN GGTB"/>
    <property type="match status" value="1"/>
</dbReference>
<keyword evidence="5" id="KW-1185">Reference proteome</keyword>
<keyword evidence="3" id="KW-0732">Signal</keyword>
<dbReference type="Proteomes" id="UP000028492">
    <property type="component" value="Chromosome"/>
</dbReference>
<reference evidence="4 5" key="1">
    <citation type="journal article" date="2014" name="J. Biotechnol.">
        <title>Complete genome sequence of the actinobacterium Amycolatopsis japonica MG417-CF17(T) (=DSM 44213T) producing (S,S)-N,N'-ethylenediaminedisuccinic acid.</title>
        <authorList>
            <person name="Stegmann E."/>
            <person name="Albersmeier A."/>
            <person name="Spohn M."/>
            <person name="Gert H."/>
            <person name="Weber T."/>
            <person name="Wohlleben W."/>
            <person name="Kalinowski J."/>
            <person name="Ruckert C."/>
        </authorList>
    </citation>
    <scope>NUCLEOTIDE SEQUENCE [LARGE SCALE GENOMIC DNA]</scope>
    <source>
        <strain evidence="5">MG417-CF17 (DSM 44213)</strain>
    </source>
</reference>